<dbReference type="AlphaFoldDB" id="A0A524RN48"/>
<reference evidence="5 6" key="1">
    <citation type="journal article" date="2019" name="mSystems">
        <title>Life at home and on the roam: Genomic adaptions reflect the dual lifestyle of an intracellular, facultative symbiont.</title>
        <authorList>
            <person name="Burgsdorf I."/>
        </authorList>
    </citation>
    <scope>NUCLEOTIDE SEQUENCE [LARGE SCALE GENOMIC DNA]</scope>
    <source>
        <strain evidence="5">277cV</strain>
    </source>
</reference>
<dbReference type="CDD" id="cd01168">
    <property type="entry name" value="adenosine_kinase"/>
    <property type="match status" value="1"/>
</dbReference>
<dbReference type="InterPro" id="IPR029056">
    <property type="entry name" value="Ribokinase-like"/>
</dbReference>
<comment type="similarity">
    <text evidence="1">Belongs to the carbohydrate kinase PfkB family.</text>
</comment>
<evidence type="ECO:0000256" key="3">
    <source>
        <dbReference type="ARBA" id="ARBA00022777"/>
    </source>
</evidence>
<dbReference type="Gene3D" id="3.40.1190.20">
    <property type="match status" value="1"/>
</dbReference>
<evidence type="ECO:0000313" key="6">
    <source>
        <dbReference type="Proteomes" id="UP000317990"/>
    </source>
</evidence>
<name>A0A524RN48_9CHRO</name>
<dbReference type="EMBL" id="SRMO01000065">
    <property type="protein sequence ID" value="TGG92194.1"/>
    <property type="molecule type" value="Genomic_DNA"/>
</dbReference>
<evidence type="ECO:0000313" key="5">
    <source>
        <dbReference type="EMBL" id="TGG92194.1"/>
    </source>
</evidence>
<dbReference type="Gene3D" id="3.30.1110.10">
    <property type="match status" value="1"/>
</dbReference>
<dbReference type="PANTHER" id="PTHR43320:SF3">
    <property type="entry name" value="CARBOHYDRATE KINASE PFKB DOMAIN-CONTAINING PROTEIN"/>
    <property type="match status" value="1"/>
</dbReference>
<dbReference type="Proteomes" id="UP000317990">
    <property type="component" value="Unassembled WGS sequence"/>
</dbReference>
<keyword evidence="2" id="KW-0808">Transferase</keyword>
<accession>A0A524RN48</accession>
<proteinExistence type="inferred from homology"/>
<dbReference type="Pfam" id="PF00294">
    <property type="entry name" value="PfkB"/>
    <property type="match status" value="1"/>
</dbReference>
<comment type="caution">
    <text evidence="5">The sequence shown here is derived from an EMBL/GenBank/DDBJ whole genome shotgun (WGS) entry which is preliminary data.</text>
</comment>
<dbReference type="InterPro" id="IPR002173">
    <property type="entry name" value="Carboh/pur_kinase_PfkB_CS"/>
</dbReference>
<evidence type="ECO:0000256" key="2">
    <source>
        <dbReference type="ARBA" id="ARBA00022679"/>
    </source>
</evidence>
<organism evidence="5 6">
    <name type="scientific">Aphanocapsa feldmannii 277cV</name>
    <dbReference type="NCBI Taxonomy" id="2507553"/>
    <lineage>
        <taxon>Bacteria</taxon>
        <taxon>Bacillati</taxon>
        <taxon>Cyanobacteriota</taxon>
        <taxon>Cyanophyceae</taxon>
        <taxon>Oscillatoriophycideae</taxon>
        <taxon>Chroococcales</taxon>
        <taxon>Microcystaceae</taxon>
        <taxon>Aphanocapsa</taxon>
    </lineage>
</organism>
<dbReference type="InterPro" id="IPR052700">
    <property type="entry name" value="Carb_kinase_PfkB-like"/>
</dbReference>
<keyword evidence="3 5" id="KW-0418">Kinase</keyword>
<dbReference type="InterPro" id="IPR011611">
    <property type="entry name" value="PfkB_dom"/>
</dbReference>
<protein>
    <submittedName>
        <fullName evidence="5">Adenosine kinase</fullName>
    </submittedName>
</protein>
<evidence type="ECO:0000256" key="1">
    <source>
        <dbReference type="ARBA" id="ARBA00010688"/>
    </source>
</evidence>
<dbReference type="SUPFAM" id="SSF53613">
    <property type="entry name" value="Ribokinase-like"/>
    <property type="match status" value="1"/>
</dbReference>
<feature type="domain" description="Carbohydrate kinase PfkB" evidence="4">
    <location>
        <begin position="54"/>
        <end position="317"/>
    </location>
</feature>
<evidence type="ECO:0000259" key="4">
    <source>
        <dbReference type="Pfam" id="PF00294"/>
    </source>
</evidence>
<sequence length="330" mass="34613">MAEKTLDVVAVGNAIVDVLCETDDSFLSAHGLPKGGMTLIDEGQAKALYAAMPAGVESSGGSAANTIAGIAALGGRAGFIGRVRNDQLGNIFRHDITAIGATYTTPAVSTGPATARCLILVSPDAERTMCTYLGASVQLDRTDLNPALVGQAKVLYLEGYLWDNPAARQAFLAAAEMARTAGTRVALSLSDGFCVDRHRESFLELVEQHIDLLFANEAEITSLYRVDDFESAVERLRDHCPLAVLTQGARGSVVLGPDGERHQVGCVSFGALRDTTGAGDLYAAGFLHGYTRGKSLDRCGQLGAIAAGEVVTHLGPRPQADLQALVARSI</sequence>
<gene>
    <name evidence="5" type="ORF">ERJ67_05875</name>
</gene>
<dbReference type="PANTHER" id="PTHR43320">
    <property type="entry name" value="SUGAR KINASE"/>
    <property type="match status" value="1"/>
</dbReference>
<dbReference type="GO" id="GO:0016301">
    <property type="term" value="F:kinase activity"/>
    <property type="evidence" value="ECO:0007669"/>
    <property type="project" value="UniProtKB-KW"/>
</dbReference>
<dbReference type="PROSITE" id="PS00584">
    <property type="entry name" value="PFKB_KINASES_2"/>
    <property type="match status" value="1"/>
</dbReference>